<organism evidence="1 2">
    <name type="scientific">Pyrus ussuriensis x Pyrus communis</name>
    <dbReference type="NCBI Taxonomy" id="2448454"/>
    <lineage>
        <taxon>Eukaryota</taxon>
        <taxon>Viridiplantae</taxon>
        <taxon>Streptophyta</taxon>
        <taxon>Embryophyta</taxon>
        <taxon>Tracheophyta</taxon>
        <taxon>Spermatophyta</taxon>
        <taxon>Magnoliopsida</taxon>
        <taxon>eudicotyledons</taxon>
        <taxon>Gunneridae</taxon>
        <taxon>Pentapetalae</taxon>
        <taxon>rosids</taxon>
        <taxon>fabids</taxon>
        <taxon>Rosales</taxon>
        <taxon>Rosaceae</taxon>
        <taxon>Amygdaloideae</taxon>
        <taxon>Maleae</taxon>
        <taxon>Pyrus</taxon>
    </lineage>
</organism>
<gene>
    <name evidence="1" type="ORF">D8674_033774</name>
</gene>
<evidence type="ECO:0000313" key="1">
    <source>
        <dbReference type="EMBL" id="KAB2628979.1"/>
    </source>
</evidence>
<dbReference type="AlphaFoldDB" id="A0A5N5HM20"/>
<dbReference type="Proteomes" id="UP000327157">
    <property type="component" value="Chromosome 8"/>
</dbReference>
<comment type="caution">
    <text evidence="1">The sequence shown here is derived from an EMBL/GenBank/DDBJ whole genome shotgun (WGS) entry which is preliminary data.</text>
</comment>
<name>A0A5N5HM20_9ROSA</name>
<proteinExistence type="predicted"/>
<accession>A0A5N5HM20</accession>
<reference evidence="1 2" key="1">
    <citation type="submission" date="2019-09" db="EMBL/GenBank/DDBJ databases">
        <authorList>
            <person name="Ou C."/>
        </authorList>
    </citation>
    <scope>NUCLEOTIDE SEQUENCE [LARGE SCALE GENOMIC DNA]</scope>
    <source>
        <strain evidence="1">S2</strain>
        <tissue evidence="1">Leaf</tissue>
    </source>
</reference>
<dbReference type="EMBL" id="SMOL01000148">
    <property type="protein sequence ID" value="KAB2628979.1"/>
    <property type="molecule type" value="Genomic_DNA"/>
</dbReference>
<sequence length="100" mass="10860">MLSDDLINDYHLQKVNYPPPSFNLSVVQEFYANVPSNFPDSRVSHMGLSSFIPQSSICPSKLAPQRLVAPLFASYSSTATSDHSGVVAVKMVVIFAAKGK</sequence>
<reference evidence="1 2" key="3">
    <citation type="submission" date="2019-11" db="EMBL/GenBank/DDBJ databases">
        <title>A de novo genome assembly of a pear dwarfing rootstock.</title>
        <authorList>
            <person name="Wang F."/>
            <person name="Wang J."/>
            <person name="Li S."/>
            <person name="Zhang Y."/>
            <person name="Fang M."/>
            <person name="Ma L."/>
            <person name="Zhao Y."/>
            <person name="Jiang S."/>
        </authorList>
    </citation>
    <scope>NUCLEOTIDE SEQUENCE [LARGE SCALE GENOMIC DNA]</scope>
    <source>
        <strain evidence="1">S2</strain>
        <tissue evidence="1">Leaf</tissue>
    </source>
</reference>
<evidence type="ECO:0000313" key="2">
    <source>
        <dbReference type="Proteomes" id="UP000327157"/>
    </source>
</evidence>
<keyword evidence="2" id="KW-1185">Reference proteome</keyword>
<protein>
    <submittedName>
        <fullName evidence="1">Uncharacterized protein</fullName>
    </submittedName>
</protein>
<reference evidence="2" key="2">
    <citation type="submission" date="2019-10" db="EMBL/GenBank/DDBJ databases">
        <title>A de novo genome assembly of a pear dwarfing rootstock.</title>
        <authorList>
            <person name="Wang F."/>
            <person name="Wang J."/>
            <person name="Li S."/>
            <person name="Zhang Y."/>
            <person name="Fang M."/>
            <person name="Ma L."/>
            <person name="Zhao Y."/>
            <person name="Jiang S."/>
        </authorList>
    </citation>
    <scope>NUCLEOTIDE SEQUENCE [LARGE SCALE GENOMIC DNA]</scope>
</reference>